<name>A0A382YZM7_9ZZZZ</name>
<dbReference type="AlphaFoldDB" id="A0A382YZM7"/>
<evidence type="ECO:0000313" key="1">
    <source>
        <dbReference type="EMBL" id="SVD88722.1"/>
    </source>
</evidence>
<accession>A0A382YZM7</accession>
<gene>
    <name evidence="1" type="ORF">METZ01_LOCUS441576</name>
</gene>
<dbReference type="EMBL" id="UINC01179834">
    <property type="protein sequence ID" value="SVD88722.1"/>
    <property type="molecule type" value="Genomic_DNA"/>
</dbReference>
<protein>
    <submittedName>
        <fullName evidence="1">Uncharacterized protein</fullName>
    </submittedName>
</protein>
<reference evidence="1" key="1">
    <citation type="submission" date="2018-05" db="EMBL/GenBank/DDBJ databases">
        <authorList>
            <person name="Lanie J.A."/>
            <person name="Ng W.-L."/>
            <person name="Kazmierczak K.M."/>
            <person name="Andrzejewski T.M."/>
            <person name="Davidsen T.M."/>
            <person name="Wayne K.J."/>
            <person name="Tettelin H."/>
            <person name="Glass J.I."/>
            <person name="Rusch D."/>
            <person name="Podicherti R."/>
            <person name="Tsui H.-C.T."/>
            <person name="Winkler M.E."/>
        </authorList>
    </citation>
    <scope>NUCLEOTIDE SEQUENCE</scope>
</reference>
<proteinExistence type="predicted"/>
<organism evidence="1">
    <name type="scientific">marine metagenome</name>
    <dbReference type="NCBI Taxonomy" id="408172"/>
    <lineage>
        <taxon>unclassified sequences</taxon>
        <taxon>metagenomes</taxon>
        <taxon>ecological metagenomes</taxon>
    </lineage>
</organism>
<sequence>MDKENNPEKVKHDFTAGDPEWAFSRETVDQLNSIMNQLEKLEFHVDPIVIFNKNQKGIAKNSLTLEEYQDTIDGLSVMAVSHKPNKNGDYYKVVIETDANDDSIVLLAGVASQKRPIDELWNKGLFYNKKFSKDELGKFSTLWDRVNTNLLKIDSIGPIVLPRKPHKQHTDYQEDYADTVEDRFTKFIDAALDDGVIKRIRIQKKFDEDSD</sequence>